<dbReference type="STRING" id="1618570.UT08_C0001G0022"/>
<dbReference type="Proteomes" id="UP000034081">
    <property type="component" value="Unassembled WGS sequence"/>
</dbReference>
<keyword evidence="2" id="KW-0328">Glycosyltransferase</keyword>
<accession>A0A0G0PA41</accession>
<keyword evidence="3" id="KW-0808">Transferase</keyword>
<dbReference type="InterPro" id="IPR029044">
    <property type="entry name" value="Nucleotide-diphossugar_trans"/>
</dbReference>
<feature type="domain" description="Glycosyltransferase 2-like" evidence="4">
    <location>
        <begin position="8"/>
        <end position="135"/>
    </location>
</feature>
<evidence type="ECO:0000259" key="4">
    <source>
        <dbReference type="Pfam" id="PF00535"/>
    </source>
</evidence>
<sequence>MKNNPQISIVLPSYNSAKYLEDSVNSILNQTFKDFELIIIDDGSKDNTQKILNKFNDKRIKKVKHKKNIGLVRSLNEGIRLAKGKYLARMDADDVCFPDRLISQINFLKSNPDITFCGTLVKTSGDYVQVWNLPLYNDEMKVHLLFGSPLAHPSVLIRRINDFYYDENYQHVEDYELWFRLSKKYKMANIAKVLLNYRMYADSATNRNDKKVLKARKNIVKIILNNLRLFPSNGDLNLHLSFWETHYEKNQLYIARCLEWFRTIAKKNKDLRVYSQFELNALLGAKLLDVLVNYYGLNIKTIYYMLNSGFFFDFLRKYPIKKFRELKNRFLYE</sequence>
<comment type="similarity">
    <text evidence="1">Belongs to the glycosyltransferase 2 family.</text>
</comment>
<evidence type="ECO:0000256" key="3">
    <source>
        <dbReference type="ARBA" id="ARBA00022679"/>
    </source>
</evidence>
<comment type="caution">
    <text evidence="5">The sequence shown here is derived from an EMBL/GenBank/DDBJ whole genome shotgun (WGS) entry which is preliminary data.</text>
</comment>
<dbReference type="InterPro" id="IPR001173">
    <property type="entry name" value="Glyco_trans_2-like"/>
</dbReference>
<dbReference type="Pfam" id="PF00535">
    <property type="entry name" value="Glycos_transf_2"/>
    <property type="match status" value="1"/>
</dbReference>
<dbReference type="SUPFAM" id="SSF53448">
    <property type="entry name" value="Nucleotide-diphospho-sugar transferases"/>
    <property type="match status" value="1"/>
</dbReference>
<proteinExistence type="inferred from homology"/>
<dbReference type="GO" id="GO:0016757">
    <property type="term" value="F:glycosyltransferase activity"/>
    <property type="evidence" value="ECO:0007669"/>
    <property type="project" value="UniProtKB-KW"/>
</dbReference>
<dbReference type="InterPro" id="IPR050834">
    <property type="entry name" value="Glycosyltransf_2"/>
</dbReference>
<evidence type="ECO:0000313" key="5">
    <source>
        <dbReference type="EMBL" id="KKQ86156.1"/>
    </source>
</evidence>
<protein>
    <recommendedName>
        <fullName evidence="4">Glycosyltransferase 2-like domain-containing protein</fullName>
    </recommendedName>
</protein>
<evidence type="ECO:0000256" key="1">
    <source>
        <dbReference type="ARBA" id="ARBA00006739"/>
    </source>
</evidence>
<evidence type="ECO:0000256" key="2">
    <source>
        <dbReference type="ARBA" id="ARBA00022676"/>
    </source>
</evidence>
<dbReference type="EMBL" id="LBVL01000001">
    <property type="protein sequence ID" value="KKQ86156.1"/>
    <property type="molecule type" value="Genomic_DNA"/>
</dbReference>
<gene>
    <name evidence="5" type="ORF">UT08_C0001G0022</name>
</gene>
<organism evidence="5 6">
    <name type="scientific">Candidatus Woesebacteria bacterium GW2011_GWB1_38_8</name>
    <dbReference type="NCBI Taxonomy" id="1618570"/>
    <lineage>
        <taxon>Bacteria</taxon>
        <taxon>Candidatus Woeseibacteriota</taxon>
    </lineage>
</organism>
<dbReference type="AlphaFoldDB" id="A0A0G0PA41"/>
<name>A0A0G0PA41_9BACT</name>
<dbReference type="Gene3D" id="3.90.550.10">
    <property type="entry name" value="Spore Coat Polysaccharide Biosynthesis Protein SpsA, Chain A"/>
    <property type="match status" value="1"/>
</dbReference>
<dbReference type="PANTHER" id="PTHR43685">
    <property type="entry name" value="GLYCOSYLTRANSFERASE"/>
    <property type="match status" value="1"/>
</dbReference>
<dbReference type="PANTHER" id="PTHR43685:SF5">
    <property type="entry name" value="GLYCOSYLTRANSFERASE EPSE-RELATED"/>
    <property type="match status" value="1"/>
</dbReference>
<reference evidence="5 6" key="1">
    <citation type="journal article" date="2015" name="Nature">
        <title>rRNA introns, odd ribosomes, and small enigmatic genomes across a large radiation of phyla.</title>
        <authorList>
            <person name="Brown C.T."/>
            <person name="Hug L.A."/>
            <person name="Thomas B.C."/>
            <person name="Sharon I."/>
            <person name="Castelle C.J."/>
            <person name="Singh A."/>
            <person name="Wilkins M.J."/>
            <person name="Williams K.H."/>
            <person name="Banfield J.F."/>
        </authorList>
    </citation>
    <scope>NUCLEOTIDE SEQUENCE [LARGE SCALE GENOMIC DNA]</scope>
</reference>
<evidence type="ECO:0000313" key="6">
    <source>
        <dbReference type="Proteomes" id="UP000034081"/>
    </source>
</evidence>